<dbReference type="EMBL" id="CP012390">
    <property type="protein sequence ID" value="ALE18414.1"/>
    <property type="molecule type" value="Genomic_DNA"/>
</dbReference>
<reference evidence="8 9" key="1">
    <citation type="journal article" date="2015" name="Genome Announc.">
        <title>Complete Genome Sequences for Two Strains of a Novel Fastidious, Partially Acid-Fast, Gram-Positive Corynebacterineae Bacterium, Derived from Human Clinical Samples.</title>
        <authorList>
            <person name="Nicholson A.C."/>
            <person name="Bell M."/>
            <person name="Humrighouse B.W."/>
            <person name="McQuiston J.R."/>
        </authorList>
    </citation>
    <scope>NUCLEOTIDE SEQUENCE [LARGE SCALE GENOMIC DNA]</scope>
    <source>
        <strain evidence="8 9">X1698</strain>
    </source>
</reference>
<dbReference type="Pfam" id="PF00877">
    <property type="entry name" value="NLPC_P60"/>
    <property type="match status" value="1"/>
</dbReference>
<organism evidence="8 9">
    <name type="scientific">Lawsonella clevelandensis</name>
    <dbReference type="NCBI Taxonomy" id="1528099"/>
    <lineage>
        <taxon>Bacteria</taxon>
        <taxon>Bacillati</taxon>
        <taxon>Actinomycetota</taxon>
        <taxon>Actinomycetes</taxon>
        <taxon>Mycobacteriales</taxon>
        <taxon>Lawsonellaceae</taxon>
        <taxon>Lawsonella</taxon>
    </lineage>
</organism>
<dbReference type="PATRIC" id="fig|1562462.4.peg.46"/>
<evidence type="ECO:0000256" key="3">
    <source>
        <dbReference type="ARBA" id="ARBA00022801"/>
    </source>
</evidence>
<feature type="coiled-coil region" evidence="5">
    <location>
        <begin position="215"/>
        <end position="249"/>
    </location>
</feature>
<feature type="coiled-coil region" evidence="5">
    <location>
        <begin position="56"/>
        <end position="125"/>
    </location>
</feature>
<dbReference type="InterPro" id="IPR000064">
    <property type="entry name" value="NLP_P60_dom"/>
</dbReference>
<dbReference type="GO" id="GO:0008234">
    <property type="term" value="F:cysteine-type peptidase activity"/>
    <property type="evidence" value="ECO:0007669"/>
    <property type="project" value="UniProtKB-KW"/>
</dbReference>
<dbReference type="PANTHER" id="PTHR47359">
    <property type="entry name" value="PEPTIDOGLYCAN DL-ENDOPEPTIDASE CWLO"/>
    <property type="match status" value="1"/>
</dbReference>
<dbReference type="Gene3D" id="3.90.1720.10">
    <property type="entry name" value="endopeptidase domain like (from Nostoc punctiforme)"/>
    <property type="match status" value="1"/>
</dbReference>
<feature type="compositionally biased region" description="Low complexity" evidence="6">
    <location>
        <begin position="386"/>
        <end position="396"/>
    </location>
</feature>
<dbReference type="RefSeq" id="WP_053961296.1">
    <property type="nucleotide sequence ID" value="NZ_CP012390.1"/>
</dbReference>
<dbReference type="PROSITE" id="PS51935">
    <property type="entry name" value="NLPC_P60"/>
    <property type="match status" value="1"/>
</dbReference>
<keyword evidence="5" id="KW-0175">Coiled coil</keyword>
<name>A0A0M3TBC9_9ACTN</name>
<dbReference type="SUPFAM" id="SSF54001">
    <property type="entry name" value="Cysteine proteinases"/>
    <property type="match status" value="1"/>
</dbReference>
<evidence type="ECO:0000256" key="5">
    <source>
        <dbReference type="SAM" id="Coils"/>
    </source>
</evidence>
<dbReference type="GO" id="GO:0006508">
    <property type="term" value="P:proteolysis"/>
    <property type="evidence" value="ECO:0007669"/>
    <property type="project" value="UniProtKB-KW"/>
</dbReference>
<gene>
    <name evidence="8" type="ORF">AL705_00210</name>
</gene>
<keyword evidence="2" id="KW-0645">Protease</keyword>
<proteinExistence type="inferred from homology"/>
<keyword evidence="4" id="KW-0788">Thiol protease</keyword>
<evidence type="ECO:0000313" key="9">
    <source>
        <dbReference type="Proteomes" id="UP000068137"/>
    </source>
</evidence>
<sequence length="557" mass="58335">MGTPHKAHRKKAIKTTGRALVGVGVTGAVAFTGAGLGQAQPHIDSHRTGSGAEANLDALLKQLAHANQDLATLNKQLGRDRERANKALVDLQRARAHAVDAKKAAAEAAVELAVAQDNVLRAQQQLNAIAADAYRNAATSSTTLDLMSGEDPDSVVARDAVISRAAAQQGSVVDELKQARAVSANRSSQAKEAASAAEAATQQAVSRNHDAESVLLAAQTAVNTKQKEIKRLTKKRTAIAKELRDLQVATVRSDTETGSGVDTASLQAGLEQGLYSTGTIARAAGKTAMSAHVDVTHVSSVADLAKLPVEALQSIPESEWRRLGSTVQTEVAKQSPEAAVAAGVAEDVAIKSIPHLSLVTRSIDLLASIPDAIEGDGNANSVVPDSTTAGPSTSTTTVMNTPGSTPFSLDTLFLSAHQKVEKVVRRGMSQLGVPYAWGGGNVYGPTRGIRDGGVADSYGDYNKIGFDCSGLMVYAFAALGYNLPHYSGYQYTSGLQLPVSQMKRGDMIFYGPGGSQHVALYLGDGMMLEAPYSGEVVKVNPVRWDGMSPFVVRMVTS</sequence>
<evidence type="ECO:0000256" key="4">
    <source>
        <dbReference type="ARBA" id="ARBA00022807"/>
    </source>
</evidence>
<dbReference type="InterPro" id="IPR038765">
    <property type="entry name" value="Papain-like_cys_pep_sf"/>
</dbReference>
<evidence type="ECO:0000256" key="2">
    <source>
        <dbReference type="ARBA" id="ARBA00022670"/>
    </source>
</evidence>
<dbReference type="AlphaFoldDB" id="A0A0M3TBC9"/>
<evidence type="ECO:0000256" key="6">
    <source>
        <dbReference type="SAM" id="MobiDB-lite"/>
    </source>
</evidence>
<protein>
    <recommendedName>
        <fullName evidence="7">NlpC/P60 domain-containing protein</fullName>
    </recommendedName>
</protein>
<evidence type="ECO:0000256" key="1">
    <source>
        <dbReference type="ARBA" id="ARBA00007074"/>
    </source>
</evidence>
<dbReference type="Proteomes" id="UP000068137">
    <property type="component" value="Chromosome"/>
</dbReference>
<keyword evidence="3" id="KW-0378">Hydrolase</keyword>
<evidence type="ECO:0000259" key="7">
    <source>
        <dbReference type="PROSITE" id="PS51935"/>
    </source>
</evidence>
<dbReference type="KEGG" id="cbq:AL705_00210"/>
<dbReference type="PANTHER" id="PTHR47359:SF3">
    <property type="entry name" value="NLP_P60 DOMAIN-CONTAINING PROTEIN-RELATED"/>
    <property type="match status" value="1"/>
</dbReference>
<dbReference type="STRING" id="1528099.AL705_00210"/>
<dbReference type="InterPro" id="IPR051794">
    <property type="entry name" value="PG_Endopeptidase_C40"/>
</dbReference>
<feature type="domain" description="NlpC/P60" evidence="7">
    <location>
        <begin position="417"/>
        <end position="557"/>
    </location>
</feature>
<accession>A0A0M3TBC9</accession>
<feature type="region of interest" description="Disordered" evidence="6">
    <location>
        <begin position="377"/>
        <end position="396"/>
    </location>
</feature>
<comment type="similarity">
    <text evidence="1">Belongs to the peptidase C40 family.</text>
</comment>
<evidence type="ECO:0000313" key="8">
    <source>
        <dbReference type="EMBL" id="ALE18414.1"/>
    </source>
</evidence>